<evidence type="ECO:0000313" key="2">
    <source>
        <dbReference type="EMBL" id="SAK42203.1"/>
    </source>
</evidence>
<accession>A0A157Z9R6</accession>
<dbReference type="Proteomes" id="UP000054851">
    <property type="component" value="Unassembled WGS sequence"/>
</dbReference>
<keyword evidence="3" id="KW-1185">Reference proteome</keyword>
<organism evidence="2 3">
    <name type="scientific">Caballeronia hypogeia</name>
    <dbReference type="NCBI Taxonomy" id="1777140"/>
    <lineage>
        <taxon>Bacteria</taxon>
        <taxon>Pseudomonadati</taxon>
        <taxon>Pseudomonadota</taxon>
        <taxon>Betaproteobacteria</taxon>
        <taxon>Burkholderiales</taxon>
        <taxon>Burkholderiaceae</taxon>
        <taxon>Caballeronia</taxon>
    </lineage>
</organism>
<protein>
    <submittedName>
        <fullName evidence="2">Uncharacterized protein</fullName>
    </submittedName>
</protein>
<name>A0A157Z9R6_9BURK</name>
<comment type="caution">
    <text evidence="2">The sequence shown here is derived from an EMBL/GenBank/DDBJ whole genome shotgun (WGS) entry which is preliminary data.</text>
</comment>
<proteinExistence type="predicted"/>
<gene>
    <name evidence="2" type="ORF">AWB79_00547</name>
</gene>
<feature type="region of interest" description="Disordered" evidence="1">
    <location>
        <begin position="150"/>
        <end position="198"/>
    </location>
</feature>
<sequence>MDSTPASSSNPARISLESCDSRGAKSGFLGNAAATGSRGVFLIRLSTCVCSRDHEPTSLFARSGVIFLKFRRDLTGFSVGFVGNCGSVTIQPHWRRAVPSDGRSITFSQRMLGEGVSRRDDASICRGKANQVKAPGPEIPGHAKCAQAFPEHHPRSVSRGVRPRIGVSRSPERDDALHAGNASAGVAKTSPYIEEASR</sequence>
<evidence type="ECO:0000313" key="3">
    <source>
        <dbReference type="Proteomes" id="UP000054851"/>
    </source>
</evidence>
<dbReference type="STRING" id="1777140.AWB79_00547"/>
<dbReference type="AlphaFoldDB" id="A0A157Z9R6"/>
<evidence type="ECO:0000256" key="1">
    <source>
        <dbReference type="SAM" id="MobiDB-lite"/>
    </source>
</evidence>
<reference evidence="2" key="1">
    <citation type="submission" date="2016-01" db="EMBL/GenBank/DDBJ databases">
        <authorList>
            <person name="Peeters C."/>
        </authorList>
    </citation>
    <scope>NUCLEOTIDE SEQUENCE</scope>
    <source>
        <strain evidence="2">LMG 29322</strain>
    </source>
</reference>
<dbReference type="EMBL" id="FCOA02000001">
    <property type="protein sequence ID" value="SAK42203.1"/>
    <property type="molecule type" value="Genomic_DNA"/>
</dbReference>